<accession>A0A380CTL7</accession>
<name>A0A380CTL7_SPHSI</name>
<reference evidence="1 2" key="1">
    <citation type="submission" date="2018-06" db="EMBL/GenBank/DDBJ databases">
        <authorList>
            <consortium name="Pathogen Informatics"/>
            <person name="Doyle S."/>
        </authorList>
    </citation>
    <scope>NUCLEOTIDE SEQUENCE [LARGE SCALE GENOMIC DNA]</scope>
    <source>
        <strain evidence="1 2">NCTC11388</strain>
    </source>
</reference>
<dbReference type="Proteomes" id="UP000254893">
    <property type="component" value="Unassembled WGS sequence"/>
</dbReference>
<sequence>MVITLTRANAQLNVELIHQLVEHSKDEYDRQITARNRQAITSANEEVNKEETSKLKTRYRQLHSRFQTLGMALQGLSMGLESAPIVTEIINQQKRIVGIVSTHPEFLLLAIDAEKDMAEKAVQLARYLTGLFISINDLNQMKASDRRILYGHVLQELRKIAGASRGLAATLYYSTRKKLLDSLNPFSGYINEDRRIVDNILRQLEEFKTMKKQLIILLFICLSKMTFAQSYVTIIYDAKHLAIVNENGAVRLASEQTHNNMLGNIRGRIDDINVNLSSVVLVQNMIHRSLAEVDRALKSGRSALHISRLVQDIATHSTKMLETAKGEPWLLLFAEAASRQLKDRGINLAAEVSDFVLQEGKNVLMDYEKRDHLMRKIILELKVIRALVFSMERSMYYAKINGVVKMANPYRNFINMDKRKADEIIRNYYLLKD</sequence>
<proteinExistence type="predicted"/>
<dbReference type="AlphaFoldDB" id="A0A380CTL7"/>
<evidence type="ECO:0000313" key="1">
    <source>
        <dbReference type="EMBL" id="SUJ28759.1"/>
    </source>
</evidence>
<gene>
    <name evidence="1" type="ORF">NCTC11388_04426</name>
</gene>
<protein>
    <submittedName>
        <fullName evidence="1">Uncharacterized protein</fullName>
    </submittedName>
</protein>
<organism evidence="1 2">
    <name type="scientific">Sphingobacterium spiritivorum</name>
    <name type="common">Flavobacterium spiritivorum</name>
    <dbReference type="NCBI Taxonomy" id="258"/>
    <lineage>
        <taxon>Bacteria</taxon>
        <taxon>Pseudomonadati</taxon>
        <taxon>Bacteroidota</taxon>
        <taxon>Sphingobacteriia</taxon>
        <taxon>Sphingobacteriales</taxon>
        <taxon>Sphingobacteriaceae</taxon>
        <taxon>Sphingobacterium</taxon>
    </lineage>
</organism>
<dbReference type="EMBL" id="UGYW01000002">
    <property type="protein sequence ID" value="SUJ28759.1"/>
    <property type="molecule type" value="Genomic_DNA"/>
</dbReference>
<evidence type="ECO:0000313" key="2">
    <source>
        <dbReference type="Proteomes" id="UP000254893"/>
    </source>
</evidence>